<name>A0A671TMC7_SPAAU</name>
<dbReference type="PANTHER" id="PTHR47272:SF2">
    <property type="entry name" value="PIGGYBAC TRANSPOSABLE ELEMENT-DERIVED PROTEIN 3-LIKE"/>
    <property type="match status" value="1"/>
</dbReference>
<proteinExistence type="predicted"/>
<feature type="compositionally biased region" description="Acidic residues" evidence="1">
    <location>
        <begin position="58"/>
        <end position="73"/>
    </location>
</feature>
<evidence type="ECO:0000256" key="1">
    <source>
        <dbReference type="SAM" id="MobiDB-lite"/>
    </source>
</evidence>
<reference evidence="3" key="3">
    <citation type="submission" date="2025-09" db="UniProtKB">
        <authorList>
            <consortium name="Ensembl"/>
        </authorList>
    </citation>
    <scope>IDENTIFICATION</scope>
</reference>
<dbReference type="Proteomes" id="UP000472265">
    <property type="component" value="Chromosome 9"/>
</dbReference>
<feature type="region of interest" description="Disordered" evidence="1">
    <location>
        <begin position="1"/>
        <end position="115"/>
    </location>
</feature>
<dbReference type="OMA" id="QCVMAGR"/>
<feature type="domain" description="PiggyBac transposable element-derived protein" evidence="2">
    <location>
        <begin position="144"/>
        <end position="504"/>
    </location>
</feature>
<evidence type="ECO:0000259" key="2">
    <source>
        <dbReference type="Pfam" id="PF13843"/>
    </source>
</evidence>
<dbReference type="InterPro" id="IPR029526">
    <property type="entry name" value="PGBD"/>
</dbReference>
<reference evidence="3" key="1">
    <citation type="submission" date="2021-04" db="EMBL/GenBank/DDBJ databases">
        <authorList>
            <consortium name="Wellcome Sanger Institute Data Sharing"/>
        </authorList>
    </citation>
    <scope>NUCLEOTIDE SEQUENCE [LARGE SCALE GENOMIC DNA]</scope>
</reference>
<feature type="compositionally biased region" description="Acidic residues" evidence="1">
    <location>
        <begin position="24"/>
        <end position="42"/>
    </location>
</feature>
<organism evidence="3 4">
    <name type="scientific">Sparus aurata</name>
    <name type="common">Gilthead sea bream</name>
    <dbReference type="NCBI Taxonomy" id="8175"/>
    <lineage>
        <taxon>Eukaryota</taxon>
        <taxon>Metazoa</taxon>
        <taxon>Chordata</taxon>
        <taxon>Craniata</taxon>
        <taxon>Vertebrata</taxon>
        <taxon>Euteleostomi</taxon>
        <taxon>Actinopterygii</taxon>
        <taxon>Neopterygii</taxon>
        <taxon>Teleostei</taxon>
        <taxon>Neoteleostei</taxon>
        <taxon>Acanthomorphata</taxon>
        <taxon>Eupercaria</taxon>
        <taxon>Spariformes</taxon>
        <taxon>Sparidae</taxon>
        <taxon>Sparus</taxon>
    </lineage>
</organism>
<evidence type="ECO:0000313" key="4">
    <source>
        <dbReference type="Proteomes" id="UP000472265"/>
    </source>
</evidence>
<feature type="compositionally biased region" description="Basic and acidic residues" evidence="1">
    <location>
        <begin position="74"/>
        <end position="83"/>
    </location>
</feature>
<dbReference type="CDD" id="cd19757">
    <property type="entry name" value="Bbox1"/>
    <property type="match status" value="1"/>
</dbReference>
<dbReference type="Ensembl" id="ENSSAUT00010002575.1">
    <property type="protein sequence ID" value="ENSSAUP00010002450.1"/>
    <property type="gene ID" value="ENSSAUG00010001190.1"/>
</dbReference>
<dbReference type="InParanoid" id="A0A671TMC7"/>
<dbReference type="PANTHER" id="PTHR47272">
    <property type="entry name" value="DDE_TNP_1_7 DOMAIN-CONTAINING PROTEIN"/>
    <property type="match status" value="1"/>
</dbReference>
<dbReference type="AlphaFoldDB" id="A0A671TMC7"/>
<feature type="compositionally biased region" description="Acidic residues" evidence="1">
    <location>
        <begin position="84"/>
        <end position="96"/>
    </location>
</feature>
<reference evidence="3" key="2">
    <citation type="submission" date="2025-08" db="UniProtKB">
        <authorList>
            <consortium name="Ensembl"/>
        </authorList>
    </citation>
    <scope>IDENTIFICATION</scope>
</reference>
<keyword evidence="4" id="KW-1185">Reference proteome</keyword>
<sequence>DEDQRRKIIWGRGSMGTDPRLEEFPESSEEECGDSGSDEDWMPEQNGASREVAGSSSDSDEGDEAQEEEYEGHEEEREAHEVIDEGQEEDEAEEAENSPPPRAQGKKAKGKSVRNTWRSMDNEFGGDLPTFLGESQMNVEGRYPIDFFSHLFTQEMIDDIVFNTNLYAVQKGNEKLELTSDEFKTFLGMNMVMSYIKYPRARMYWSSEQGLRLDLVADAMPVNRFEKILRYVHFVDNYSIDPENADRFVKIRPFLNALQGTFSASLDPEEYQSVDEMMIPFKRRLSIKQYIPKKPKPWGVKVWVRAGSSGYMYSFEPYQGPSGGRGEISQLGMAGDVVMRLCEDLQDRNHMVFFDNFFCTIPLLQALKHQGIFGTGTYRKNRLHGAQEKLKTEKQLKKEGRGSVSVVTSRQNITITSWMDSSVIHMASSCTGVSPTDEAERWSKKEKKMLKVQRPFAVKLYNQHMGGVDQMDPMVAAYPHRRRNRRWYIRVFFHFVDVAVVNAWFLYRMSGNEAKDLLHFKASTARALINTGSRRAVVKVPPEVRYAPGNHWPKLKKENAMRCSDESCDRRTKYTCLQCVVFVCPDCFSNFHLRR</sequence>
<accession>A0A671TMC7</accession>
<dbReference type="Pfam" id="PF13843">
    <property type="entry name" value="DDE_Tnp_1_7"/>
    <property type="match status" value="1"/>
</dbReference>
<protein>
    <recommendedName>
        <fullName evidence="2">PiggyBac transposable element-derived protein domain-containing protein</fullName>
    </recommendedName>
</protein>
<dbReference type="GeneTree" id="ENSGT00940000166554"/>
<evidence type="ECO:0000313" key="3">
    <source>
        <dbReference type="Ensembl" id="ENSSAUP00010002450.1"/>
    </source>
</evidence>